<sequence length="259" mass="28562">MAKTIPDQPPSYDEVIRQEELESPTNSSAPSLPSRRTSVENSGNVPHHPDFLNEHNKPARKPEDLYTSNLALPWRYPKGVFCNKCKNTGYKTKSGGQKKYCKDCWRRFKPNATLIPPYPGNGRLVESKPVRISSSATVSPPMTVYQPIVPPPLNPNVVSLPPGTSVYHYYPPVPLAPSMPYNPTGGSRSSEKSGSPMYMPQPPPPPIPLVVQPGDPRIGGMLCPRCQGRGQVHFFLDLEKCTVCNGLGRVGSNQMRPLY</sequence>
<dbReference type="PANTHER" id="PTHR28031:SF1">
    <property type="entry name" value="PROLINE-RICH PROTEIN HUA1"/>
    <property type="match status" value="1"/>
</dbReference>
<reference evidence="2" key="1">
    <citation type="submission" date="2023-04" db="EMBL/GenBank/DDBJ databases">
        <title>Ambrosiozyma monospora NBRC 1965.</title>
        <authorList>
            <person name="Ichikawa N."/>
            <person name="Sato H."/>
            <person name="Tonouchi N."/>
        </authorList>
    </citation>
    <scope>NUCLEOTIDE SEQUENCE</scope>
    <source>
        <strain evidence="2">NBRC 1965</strain>
    </source>
</reference>
<evidence type="ECO:0000313" key="3">
    <source>
        <dbReference type="Proteomes" id="UP001165063"/>
    </source>
</evidence>
<gene>
    <name evidence="2" type="ORF">Amon01_000278800</name>
</gene>
<protein>
    <submittedName>
        <fullName evidence="2">Unnamed protein product</fullName>
    </submittedName>
</protein>
<dbReference type="OrthoDB" id="2405700at2759"/>
<dbReference type="AlphaFoldDB" id="A0A9W6YXM5"/>
<name>A0A9W6YXM5_AMBMO</name>
<dbReference type="GO" id="GO:0005737">
    <property type="term" value="C:cytoplasm"/>
    <property type="evidence" value="ECO:0007669"/>
    <property type="project" value="TreeGrafter"/>
</dbReference>
<dbReference type="Proteomes" id="UP001165063">
    <property type="component" value="Unassembled WGS sequence"/>
</dbReference>
<evidence type="ECO:0000256" key="1">
    <source>
        <dbReference type="SAM" id="MobiDB-lite"/>
    </source>
</evidence>
<feature type="region of interest" description="Disordered" evidence="1">
    <location>
        <begin position="1"/>
        <end position="60"/>
    </location>
</feature>
<feature type="compositionally biased region" description="Basic and acidic residues" evidence="1">
    <location>
        <begin position="47"/>
        <end position="60"/>
    </location>
</feature>
<dbReference type="InterPro" id="IPR038910">
    <property type="entry name" value="Hua1-like"/>
</dbReference>
<dbReference type="Gene3D" id="6.20.20.10">
    <property type="match status" value="1"/>
</dbReference>
<proteinExistence type="predicted"/>
<comment type="caution">
    <text evidence="2">The sequence shown here is derived from an EMBL/GenBank/DDBJ whole genome shotgun (WGS) entry which is preliminary data.</text>
</comment>
<evidence type="ECO:0000313" key="2">
    <source>
        <dbReference type="EMBL" id="GMG23406.1"/>
    </source>
</evidence>
<feature type="region of interest" description="Disordered" evidence="1">
    <location>
        <begin position="181"/>
        <end position="205"/>
    </location>
</feature>
<dbReference type="PANTHER" id="PTHR28031">
    <property type="entry name" value="PROLINE-RICH PROTEIN HUA1"/>
    <property type="match status" value="1"/>
</dbReference>
<feature type="compositionally biased region" description="Polar residues" evidence="1">
    <location>
        <begin position="23"/>
        <end position="44"/>
    </location>
</feature>
<organism evidence="2 3">
    <name type="scientific">Ambrosiozyma monospora</name>
    <name type="common">Yeast</name>
    <name type="synonym">Endomycopsis monosporus</name>
    <dbReference type="NCBI Taxonomy" id="43982"/>
    <lineage>
        <taxon>Eukaryota</taxon>
        <taxon>Fungi</taxon>
        <taxon>Dikarya</taxon>
        <taxon>Ascomycota</taxon>
        <taxon>Saccharomycotina</taxon>
        <taxon>Pichiomycetes</taxon>
        <taxon>Pichiales</taxon>
        <taxon>Pichiaceae</taxon>
        <taxon>Ambrosiozyma</taxon>
    </lineage>
</organism>
<dbReference type="EMBL" id="BSXU01001069">
    <property type="protein sequence ID" value="GMG23406.1"/>
    <property type="molecule type" value="Genomic_DNA"/>
</dbReference>
<keyword evidence="3" id="KW-1185">Reference proteome</keyword>
<accession>A0A9W6YXM5</accession>